<dbReference type="Proteomes" id="UP000244727">
    <property type="component" value="Chromosome"/>
</dbReference>
<dbReference type="GO" id="GO:0046872">
    <property type="term" value="F:metal ion binding"/>
    <property type="evidence" value="ECO:0007669"/>
    <property type="project" value="UniProtKB-KW"/>
</dbReference>
<evidence type="ECO:0000256" key="2">
    <source>
        <dbReference type="ARBA" id="ARBA00022448"/>
    </source>
</evidence>
<feature type="transmembrane region" description="Helical" evidence="10">
    <location>
        <begin position="215"/>
        <end position="238"/>
    </location>
</feature>
<evidence type="ECO:0000256" key="10">
    <source>
        <dbReference type="SAM" id="Phobius"/>
    </source>
</evidence>
<keyword evidence="5" id="KW-0479">Metal-binding</keyword>
<evidence type="ECO:0000256" key="7">
    <source>
        <dbReference type="ARBA" id="ARBA00022989"/>
    </source>
</evidence>
<evidence type="ECO:0000259" key="11">
    <source>
        <dbReference type="PROSITE" id="PS51002"/>
    </source>
</evidence>
<dbReference type="Gene3D" id="1.20.810.10">
    <property type="entry name" value="Cytochrome Bc1 Complex, Chain C"/>
    <property type="match status" value="1"/>
</dbReference>
<evidence type="ECO:0000256" key="5">
    <source>
        <dbReference type="ARBA" id="ARBA00022723"/>
    </source>
</evidence>
<dbReference type="EMBL" id="CP028858">
    <property type="protein sequence ID" value="AWB27463.1"/>
    <property type="molecule type" value="Genomic_DNA"/>
</dbReference>
<feature type="transmembrane region" description="Helical" evidence="10">
    <location>
        <begin position="340"/>
        <end position="360"/>
    </location>
</feature>
<keyword evidence="14" id="KW-1185">Reference proteome</keyword>
<dbReference type="SUPFAM" id="SSF81342">
    <property type="entry name" value="Transmembrane di-heme cytochromes"/>
    <property type="match status" value="1"/>
</dbReference>
<evidence type="ECO:0000256" key="4">
    <source>
        <dbReference type="ARBA" id="ARBA00022692"/>
    </source>
</evidence>
<dbReference type="GO" id="GO:0022904">
    <property type="term" value="P:respiratory electron transport chain"/>
    <property type="evidence" value="ECO:0007669"/>
    <property type="project" value="InterPro"/>
</dbReference>
<dbReference type="InterPro" id="IPR027387">
    <property type="entry name" value="Cytb/b6-like_sf"/>
</dbReference>
<keyword evidence="2" id="KW-0813">Transport</keyword>
<keyword evidence="4 10" id="KW-0812">Transmembrane</keyword>
<dbReference type="Pfam" id="PF00032">
    <property type="entry name" value="Cytochrom_B_C"/>
    <property type="match status" value="1"/>
</dbReference>
<dbReference type="InterPro" id="IPR036150">
    <property type="entry name" value="Cyt_b/b6_C_sf"/>
</dbReference>
<feature type="transmembrane region" description="Helical" evidence="10">
    <location>
        <begin position="147"/>
        <end position="167"/>
    </location>
</feature>
<proteinExistence type="predicted"/>
<dbReference type="PANTHER" id="PTHR19271">
    <property type="entry name" value="CYTOCHROME B"/>
    <property type="match status" value="1"/>
</dbReference>
<dbReference type="InterPro" id="IPR005797">
    <property type="entry name" value="Cyt_b/b6_N"/>
</dbReference>
<dbReference type="AlphaFoldDB" id="A0A2R4X151"/>
<evidence type="ECO:0000256" key="3">
    <source>
        <dbReference type="ARBA" id="ARBA00022617"/>
    </source>
</evidence>
<evidence type="ECO:0000259" key="12">
    <source>
        <dbReference type="PROSITE" id="PS51003"/>
    </source>
</evidence>
<dbReference type="Pfam" id="PF13631">
    <property type="entry name" value="Cytochrom_B_N_2"/>
    <property type="match status" value="1"/>
</dbReference>
<accession>A0A2R4X151</accession>
<reference evidence="13 14" key="1">
    <citation type="submission" date="2018-04" db="EMBL/GenBank/DDBJ databases">
        <title>Halococcoides cellulosivorans gen. nov., sp. nov., an extremely halophilic cellulose-utilizing haloarchaeon from hypersaline lakes.</title>
        <authorList>
            <person name="Sorokin D.Y."/>
            <person name="Toshchakov S.V."/>
            <person name="Samarov N.I."/>
            <person name="Korzhenkov A."/>
            <person name="Kublanov I.V."/>
        </authorList>
    </citation>
    <scope>NUCLEOTIDE SEQUENCE [LARGE SCALE GENOMIC DNA]</scope>
    <source>
        <strain evidence="13 14">HArcel1</strain>
    </source>
</reference>
<feature type="domain" description="Cytochrome b/b6 C-terminal region profile" evidence="12">
    <location>
        <begin position="257"/>
        <end position="439"/>
    </location>
</feature>
<feature type="domain" description="Cytochrome b/b6 N-terminal region profile" evidence="11">
    <location>
        <begin position="19"/>
        <end position="246"/>
    </location>
</feature>
<feature type="transmembrane region" description="Helical" evidence="10">
    <location>
        <begin position="275"/>
        <end position="296"/>
    </location>
</feature>
<comment type="subcellular location">
    <subcellularLocation>
        <location evidence="1">Membrane</location>
        <topology evidence="1">Multi-pass membrane protein</topology>
    </subcellularLocation>
</comment>
<dbReference type="PANTHER" id="PTHR19271:SF16">
    <property type="entry name" value="CYTOCHROME B"/>
    <property type="match status" value="1"/>
</dbReference>
<dbReference type="InterPro" id="IPR016174">
    <property type="entry name" value="Di-haem_cyt_TM"/>
</dbReference>
<dbReference type="GO" id="GO:0009055">
    <property type="term" value="F:electron transfer activity"/>
    <property type="evidence" value="ECO:0007669"/>
    <property type="project" value="InterPro"/>
</dbReference>
<evidence type="ECO:0000313" key="14">
    <source>
        <dbReference type="Proteomes" id="UP000244727"/>
    </source>
</evidence>
<name>A0A2R4X151_9EURY</name>
<evidence type="ECO:0000256" key="9">
    <source>
        <dbReference type="ARBA" id="ARBA00023136"/>
    </source>
</evidence>
<feature type="transmembrane region" description="Helical" evidence="10">
    <location>
        <begin position="117"/>
        <end position="135"/>
    </location>
</feature>
<keyword evidence="8" id="KW-0408">Iron</keyword>
<dbReference type="PROSITE" id="PS51002">
    <property type="entry name" value="CYTB_NTER"/>
    <property type="match status" value="1"/>
</dbReference>
<evidence type="ECO:0000313" key="13">
    <source>
        <dbReference type="EMBL" id="AWB27463.1"/>
    </source>
</evidence>
<gene>
    <name evidence="13" type="ORF">HARCEL1_06960</name>
</gene>
<dbReference type="InterPro" id="IPR005798">
    <property type="entry name" value="Cyt_b/b6_C"/>
</dbReference>
<keyword evidence="9 10" id="KW-0472">Membrane</keyword>
<keyword evidence="6" id="KW-0249">Electron transport</keyword>
<keyword evidence="7 10" id="KW-1133">Transmembrane helix</keyword>
<evidence type="ECO:0000256" key="8">
    <source>
        <dbReference type="ARBA" id="ARBA00023004"/>
    </source>
</evidence>
<dbReference type="KEGG" id="harc:HARCEL1_06960"/>
<dbReference type="GO" id="GO:0016491">
    <property type="term" value="F:oxidoreductase activity"/>
    <property type="evidence" value="ECO:0007669"/>
    <property type="project" value="InterPro"/>
</dbReference>
<dbReference type="GeneID" id="36512233"/>
<dbReference type="SUPFAM" id="SSF81648">
    <property type="entry name" value="a domain/subunit of cytochrome bc1 complex (Ubiquinol-cytochrome c reductase)"/>
    <property type="match status" value="1"/>
</dbReference>
<organism evidence="13 14">
    <name type="scientific">Halococcoides cellulosivorans</name>
    <dbReference type="NCBI Taxonomy" id="1679096"/>
    <lineage>
        <taxon>Archaea</taxon>
        <taxon>Methanobacteriati</taxon>
        <taxon>Methanobacteriota</taxon>
        <taxon>Stenosarchaea group</taxon>
        <taxon>Halobacteria</taxon>
        <taxon>Halobacteriales</taxon>
        <taxon>Haloarculaceae</taxon>
        <taxon>Halococcoides</taxon>
    </lineage>
</organism>
<keyword evidence="3" id="KW-0349">Heme</keyword>
<dbReference type="PROSITE" id="PS51003">
    <property type="entry name" value="CYTB_CTER"/>
    <property type="match status" value="1"/>
</dbReference>
<protein>
    <submittedName>
        <fullName evidence="13">Cytochrome b</fullName>
    </submittedName>
</protein>
<evidence type="ECO:0000256" key="1">
    <source>
        <dbReference type="ARBA" id="ARBA00004141"/>
    </source>
</evidence>
<feature type="transmembrane region" description="Helical" evidence="10">
    <location>
        <begin position="46"/>
        <end position="70"/>
    </location>
</feature>
<dbReference type="RefSeq" id="WP_108381832.1">
    <property type="nucleotide sequence ID" value="NZ_CP028858.1"/>
</dbReference>
<sequence>MQGPPIPSLDDLPHIQRNVYDWADDRLDLEDSLFGKAFPEDKYGSFLLGEMALFSFLILIGTGVFLGFLYRPGSELVVYEGAAAQFAGQEVPVAFASVLRISYDVPAGMFIRMVHHWAAYVFIAAIGLHMFRVFFTGAYRNPRELNWVIGATLLFLVLGEGYMGYALPFDNYGATATAIGFEIAGSIPVLGEFVRGLVFGGGWPDNAGTILPRLYFYHVVALPLVIGGLLAAHMGLLVRQKHTEQQSARDPDELAGVDGDDDSRVVGMPLLPNQAAITIVAFLGVFGVIALLAGFFPVQRLPLWGPSDPTTTPPGVAPDWFITWVFGLLKLVGPIPYSEFVGGVVIPGLISNVLVMWPFIDWSDDEAHFTADPIQRPAPTAIGVAGITFIIMLSIAAQNGAVASVVGMETGAVMWPLRILVAVVPALWGLITYAVLKRGVRRRAAAEAE</sequence>
<feature type="transmembrane region" description="Helical" evidence="10">
    <location>
        <begin position="415"/>
        <end position="436"/>
    </location>
</feature>
<evidence type="ECO:0000256" key="6">
    <source>
        <dbReference type="ARBA" id="ARBA00022982"/>
    </source>
</evidence>
<dbReference type="GO" id="GO:0016020">
    <property type="term" value="C:membrane"/>
    <property type="evidence" value="ECO:0007669"/>
    <property type="project" value="UniProtKB-SubCell"/>
</dbReference>
<feature type="transmembrane region" description="Helical" evidence="10">
    <location>
        <begin position="381"/>
        <end position="403"/>
    </location>
</feature>